<sequence length="87" mass="10158">MEDSRLKYLSFLEEDIQGIYRKINLISVNDGLLKNGGGAKIYDENEDYKKLVDELEKMQQEIRPIALDLFRRVLALKADWIQKGIID</sequence>
<reference evidence="1 2" key="1">
    <citation type="submission" date="2019-07" db="EMBL/GenBank/DDBJ databases">
        <title>Genome sequencing of KACC 19320.</title>
        <authorList>
            <person name="Heo J."/>
            <person name="Kim S.-J."/>
            <person name="Kim J.-S."/>
            <person name="Hong S.-B."/>
            <person name="Kwon S.-W."/>
        </authorList>
    </citation>
    <scope>NUCLEOTIDE SEQUENCE [LARGE SCALE GENOMIC DNA]</scope>
    <source>
        <strain evidence="1 2">KACC 19320</strain>
    </source>
</reference>
<proteinExistence type="predicted"/>
<organism evidence="1 2">
    <name type="scientific">Lactococcus protaetiae</name>
    <dbReference type="NCBI Taxonomy" id="2592653"/>
    <lineage>
        <taxon>Bacteria</taxon>
        <taxon>Bacillati</taxon>
        <taxon>Bacillota</taxon>
        <taxon>Bacilli</taxon>
        <taxon>Lactobacillales</taxon>
        <taxon>Streptococcaceae</taxon>
        <taxon>Lactococcus</taxon>
    </lineage>
</organism>
<accession>A0A514Z8A6</accession>
<dbReference type="AlphaFoldDB" id="A0A514Z8A6"/>
<dbReference type="RefSeq" id="WP_142766333.1">
    <property type="nucleotide sequence ID" value="NZ_CP041356.1"/>
</dbReference>
<dbReference type="Proteomes" id="UP000315128">
    <property type="component" value="Chromosome"/>
</dbReference>
<evidence type="ECO:0000313" key="1">
    <source>
        <dbReference type="EMBL" id="QDK70747.1"/>
    </source>
</evidence>
<dbReference type="EMBL" id="CP041356">
    <property type="protein sequence ID" value="QDK70747.1"/>
    <property type="molecule type" value="Genomic_DNA"/>
</dbReference>
<gene>
    <name evidence="1" type="ORF">FLP15_05745</name>
</gene>
<name>A0A514Z8A6_9LACT</name>
<keyword evidence="2" id="KW-1185">Reference proteome</keyword>
<dbReference type="KEGG" id="lack:FLP15_05745"/>
<evidence type="ECO:0000313" key="2">
    <source>
        <dbReference type="Proteomes" id="UP000315128"/>
    </source>
</evidence>
<protein>
    <submittedName>
        <fullName evidence="1">Uncharacterized protein</fullName>
    </submittedName>
</protein>